<feature type="transmembrane region" description="Helical" evidence="9">
    <location>
        <begin position="896"/>
        <end position="914"/>
    </location>
</feature>
<feature type="region of interest" description="Disordered" evidence="8">
    <location>
        <begin position="1036"/>
        <end position="1096"/>
    </location>
</feature>
<dbReference type="GO" id="GO:0038023">
    <property type="term" value="F:signaling receptor activity"/>
    <property type="evidence" value="ECO:0007669"/>
    <property type="project" value="InterPro"/>
</dbReference>
<comment type="caution">
    <text evidence="10">The sequence shown here is derived from an EMBL/GenBank/DDBJ whole genome shotgun (WGS) entry which is preliminary data.</text>
</comment>
<evidence type="ECO:0000256" key="8">
    <source>
        <dbReference type="SAM" id="MobiDB-lite"/>
    </source>
</evidence>
<feature type="region of interest" description="Disordered" evidence="8">
    <location>
        <begin position="1408"/>
        <end position="1429"/>
    </location>
</feature>
<dbReference type="PANTHER" id="PTHR21444:SF15">
    <property type="entry name" value="RECEPTOR FOR RETINOL UPTAKE STRA6"/>
    <property type="match status" value="1"/>
</dbReference>
<evidence type="ECO:0000313" key="10">
    <source>
        <dbReference type="EMBL" id="CAF3440923.1"/>
    </source>
</evidence>
<dbReference type="EMBL" id="CAJNXB010005691">
    <property type="protein sequence ID" value="CAF3440923.1"/>
    <property type="molecule type" value="Genomic_DNA"/>
</dbReference>
<sequence length="1429" mass="164992">MREIAETMYQVAKIIPRLPIPLPHVAASTRGVLRDTPQPSACTLPVNLQNVDLVDITSSWERFPTIIRKIKDVVDRFRCPKGWQRLGGSCYFISNIASTSNEANSTCNFLYFNHSRLMQIRRPIELFYAADILIKNNFSALMLNIHPQLLNRKHIDKLLMNDQGEWQQMKENFREVQMKDYKSKTQILDELHAAGLSISGRSKKIKHIFHQKSGKAQIDHSASYESDADEPIDDVQNRTKIPMQNPMKINQQKYDEDDLDSIDAANNFAHIDDVHSVCDQVIWNDIKNDSQVYILRIVLHAEKVICSFNASEPDIEYNHVCEYVSSQGQQIIISLIIITILYGLSSRRCRWCSLFCVNQCTRTEDEKNITTDHANLESRHFTKAQETAEYILPKTAYRFLNPKKFDLVRLCLVGGLNVFILSLLLILTTILHFMTFQNKIFHEKDTIHIVTQCDRISNYGVENLIFAPVALALIVIFYWSIKRERRCPTAYNGRPGIIPPIQPFHTVNRFTTAAVFSLLTFEILKIFEELFSSSALLHDGIISALSLYSGIFFVLGLRYYPILVSLHVSNIASRFFAFLYIVVQIAYTIIRDGSCMRFLSRSQNYSVSDESKLRLELGNWFIIFGLLKNIPYFVLLSYIGAELTVRFAYDSIYVPYKKKRSILLSSETRCEECKFSRYYVKELFRRNNRCYPPITTANREIMHPTYRSDHKNAVRLQRQGEQSRVKKFLDIIYCWDNSFRFTTMAICTYSATWVTLYYLACTCIFWHISLTTEHVSYLKVFIESIFKIDGKSSLFDREIIFSAIVAFIISALQLCISTNNYKRHKQQLYKGIYAEVPMLKNVKANSIILKSVHYFGFFVAYMAFGLVVIFHLMFFIFCSIRIIVENTYVFTSTFRTVVPVLVVYLLILLCMTSVGKVSLIQNSNENVNLKNRKMYAILLYVYFFVDCFLGVVSCVIRLINATLLNLLFIGRLDYSLLGRPSEKFDSGFATYVSYLHVEVTHTHPVMLAFCNLLYDDVIRRRPTHLSNGECCIDSSELDSDDNKSERVRPSKRETYTPNRISRRESNRHASRKNISDDSSIKIKSRPKGKNQSERDFIKKMTTSSLTVDINDSEDSEVIKEKQPKQQSRKMKSKNSAIQPMMSEVYSTVNYLIDRDKTNDHMQLLRRKQARFRWHLAYTLLNNYQIFDQRKGRPRRLIQAYAQRSNCLREADEYPVEPIPYMGQRIFRKNSSAKSISSDQHSAFVPSRRHSISVIEHSPRSSARSYIDIQSSNYYNAVAKKHIGNQQSLACQALSPNCSVAQAPLNLDDDVQKIQSCSKKLARKLHKKGLHYHANESPPSEPTVFTFPADTIITAQKLTMTSKQQQETQCKAAVSDQRTSKVSFQLPYPSQQISSVPSIIDTKHRKVSFQPKTKRNPLNASPSTQLLYHE</sequence>
<feature type="transmembrane region" description="Helical" evidence="9">
    <location>
        <begin position="540"/>
        <end position="560"/>
    </location>
</feature>
<feature type="transmembrane region" description="Helical" evidence="9">
    <location>
        <begin position="746"/>
        <end position="768"/>
    </location>
</feature>
<dbReference type="GO" id="GO:0071939">
    <property type="term" value="P:vitamin A import into cell"/>
    <property type="evidence" value="ECO:0007669"/>
    <property type="project" value="TreeGrafter"/>
</dbReference>
<dbReference type="Pfam" id="PF14752">
    <property type="entry name" value="RBP_receptor"/>
    <property type="match status" value="1"/>
</dbReference>
<comment type="subcellular location">
    <subcellularLocation>
        <location evidence="1">Cell membrane</location>
        <topology evidence="1">Multi-pass membrane protein</topology>
    </subcellularLocation>
</comment>
<protein>
    <submittedName>
        <fullName evidence="10">Uncharacterized protein</fullName>
    </submittedName>
</protein>
<accession>A0A818DHQ6</accession>
<evidence type="ECO:0000256" key="2">
    <source>
        <dbReference type="ARBA" id="ARBA00022448"/>
    </source>
</evidence>
<keyword evidence="4 9" id="KW-0812">Transmembrane</keyword>
<evidence type="ECO:0000313" key="11">
    <source>
        <dbReference type="Proteomes" id="UP000663825"/>
    </source>
</evidence>
<name>A0A818DHQ6_9BILA</name>
<feature type="compositionally biased region" description="Polar residues" evidence="8">
    <location>
        <begin position="1415"/>
        <end position="1429"/>
    </location>
</feature>
<evidence type="ECO:0000256" key="3">
    <source>
        <dbReference type="ARBA" id="ARBA00022475"/>
    </source>
</evidence>
<feature type="compositionally biased region" description="Basic and acidic residues" evidence="8">
    <location>
        <begin position="1040"/>
        <end position="1054"/>
    </location>
</feature>
<feature type="transmembrane region" description="Helical" evidence="9">
    <location>
        <begin position="407"/>
        <end position="434"/>
    </location>
</feature>
<evidence type="ECO:0000256" key="7">
    <source>
        <dbReference type="ARBA" id="ARBA00023170"/>
    </source>
</evidence>
<keyword evidence="5 9" id="KW-1133">Transmembrane helix</keyword>
<feature type="transmembrane region" description="Helical" evidence="9">
    <location>
        <begin position="464"/>
        <end position="481"/>
    </location>
</feature>
<dbReference type="PANTHER" id="PTHR21444">
    <property type="entry name" value="COILED-COIL DOMAIN-CONTAINING PROTEIN 180"/>
    <property type="match status" value="1"/>
</dbReference>
<evidence type="ECO:0000256" key="1">
    <source>
        <dbReference type="ARBA" id="ARBA00004651"/>
    </source>
</evidence>
<keyword evidence="3" id="KW-1003">Cell membrane</keyword>
<keyword evidence="2" id="KW-0813">Transport</keyword>
<gene>
    <name evidence="10" type="ORF">TIS948_LOCUS31182</name>
</gene>
<organism evidence="10 11">
    <name type="scientific">Rotaria socialis</name>
    <dbReference type="NCBI Taxonomy" id="392032"/>
    <lineage>
        <taxon>Eukaryota</taxon>
        <taxon>Metazoa</taxon>
        <taxon>Spiralia</taxon>
        <taxon>Gnathifera</taxon>
        <taxon>Rotifera</taxon>
        <taxon>Eurotatoria</taxon>
        <taxon>Bdelloidea</taxon>
        <taxon>Philodinida</taxon>
        <taxon>Philodinidae</taxon>
        <taxon>Rotaria</taxon>
    </lineage>
</organism>
<feature type="transmembrane region" description="Helical" evidence="9">
    <location>
        <begin position="572"/>
        <end position="590"/>
    </location>
</feature>
<feature type="transmembrane region" description="Helical" evidence="9">
    <location>
        <begin position="935"/>
        <end position="959"/>
    </location>
</feature>
<dbReference type="InterPro" id="IPR016186">
    <property type="entry name" value="C-type_lectin-like/link_sf"/>
</dbReference>
<reference evidence="10" key="1">
    <citation type="submission" date="2021-02" db="EMBL/GenBank/DDBJ databases">
        <authorList>
            <person name="Nowell W R."/>
        </authorList>
    </citation>
    <scope>NUCLEOTIDE SEQUENCE</scope>
</reference>
<evidence type="ECO:0000256" key="6">
    <source>
        <dbReference type="ARBA" id="ARBA00023136"/>
    </source>
</evidence>
<dbReference type="GO" id="GO:0005886">
    <property type="term" value="C:plasma membrane"/>
    <property type="evidence" value="ECO:0007669"/>
    <property type="project" value="UniProtKB-SubCell"/>
</dbReference>
<dbReference type="GO" id="GO:0034632">
    <property type="term" value="F:retinol transmembrane transporter activity"/>
    <property type="evidence" value="ECO:0007669"/>
    <property type="project" value="InterPro"/>
</dbReference>
<keyword evidence="6 9" id="KW-0472">Membrane</keyword>
<dbReference type="InterPro" id="IPR016187">
    <property type="entry name" value="CTDL_fold"/>
</dbReference>
<evidence type="ECO:0000256" key="5">
    <source>
        <dbReference type="ARBA" id="ARBA00022989"/>
    </source>
</evidence>
<keyword evidence="7" id="KW-0675">Receptor</keyword>
<evidence type="ECO:0000256" key="9">
    <source>
        <dbReference type="SAM" id="Phobius"/>
    </source>
</evidence>
<dbReference type="Gene3D" id="3.10.100.10">
    <property type="entry name" value="Mannose-Binding Protein A, subunit A"/>
    <property type="match status" value="1"/>
</dbReference>
<feature type="compositionally biased region" description="Basic and acidic residues" evidence="8">
    <location>
        <begin position="1061"/>
        <end position="1080"/>
    </location>
</feature>
<feature type="transmembrane region" description="Helical" evidence="9">
    <location>
        <begin position="854"/>
        <end position="884"/>
    </location>
</feature>
<evidence type="ECO:0000256" key="4">
    <source>
        <dbReference type="ARBA" id="ARBA00022692"/>
    </source>
</evidence>
<dbReference type="Proteomes" id="UP000663825">
    <property type="component" value="Unassembled WGS sequence"/>
</dbReference>
<feature type="region of interest" description="Disordered" evidence="8">
    <location>
        <begin position="1111"/>
        <end position="1135"/>
    </location>
</feature>
<feature type="transmembrane region" description="Helical" evidence="9">
    <location>
        <begin position="799"/>
        <end position="816"/>
    </location>
</feature>
<proteinExistence type="predicted"/>
<dbReference type="SUPFAM" id="SSF56436">
    <property type="entry name" value="C-type lectin-like"/>
    <property type="match status" value="1"/>
</dbReference>
<dbReference type="OrthoDB" id="2376984at2759"/>
<dbReference type="InterPro" id="IPR026612">
    <property type="entry name" value="STRA6-like"/>
</dbReference>